<dbReference type="CDD" id="cd12797">
    <property type="entry name" value="M23_peptidase"/>
    <property type="match status" value="1"/>
</dbReference>
<reference evidence="3 5" key="2">
    <citation type="submission" date="2013-03" db="EMBL/GenBank/DDBJ databases">
        <title>The Genome Sequence of Enterococcus malodoratus ATCC_43197 (PacBio/Illumina hybrid assembly).</title>
        <authorList>
            <consortium name="The Broad Institute Genomics Platform"/>
            <consortium name="The Broad Institute Genome Sequencing Center for Infectious Disease"/>
            <person name="Earl A."/>
            <person name="Russ C."/>
            <person name="Gilmore M."/>
            <person name="Surin D."/>
            <person name="Walker B."/>
            <person name="Young S."/>
            <person name="Zeng Q."/>
            <person name="Gargeya S."/>
            <person name="Fitzgerald M."/>
            <person name="Haas B."/>
            <person name="Abouelleil A."/>
            <person name="Allen A.W."/>
            <person name="Alvarado L."/>
            <person name="Arachchi H.M."/>
            <person name="Berlin A.M."/>
            <person name="Chapman S.B."/>
            <person name="Gainer-Dewar J."/>
            <person name="Goldberg J."/>
            <person name="Griggs A."/>
            <person name="Gujja S."/>
            <person name="Hansen M."/>
            <person name="Howarth C."/>
            <person name="Imamovic A."/>
            <person name="Ireland A."/>
            <person name="Larimer J."/>
            <person name="McCowan C."/>
            <person name="Murphy C."/>
            <person name="Pearson M."/>
            <person name="Poon T.W."/>
            <person name="Priest M."/>
            <person name="Roberts A."/>
            <person name="Saif S."/>
            <person name="Shea T."/>
            <person name="Sisk P."/>
            <person name="Sykes S."/>
            <person name="Wortman J."/>
            <person name="Nusbaum C."/>
            <person name="Birren B."/>
        </authorList>
    </citation>
    <scope>NUCLEOTIDE SEQUENCE [LARGE SCALE GENOMIC DNA]</scope>
    <source>
        <strain evidence="3 5">ATCC 43197</strain>
    </source>
</reference>
<dbReference type="InterPro" id="IPR050570">
    <property type="entry name" value="Cell_wall_metabolism_enzyme"/>
</dbReference>
<dbReference type="Pfam" id="PF01551">
    <property type="entry name" value="Peptidase_M23"/>
    <property type="match status" value="1"/>
</dbReference>
<dbReference type="Gene3D" id="2.70.70.10">
    <property type="entry name" value="Glucose Permease (Domain IIA)"/>
    <property type="match status" value="1"/>
</dbReference>
<name>R2RSY2_9ENTE</name>
<dbReference type="AlphaFoldDB" id="R2RSY2"/>
<evidence type="ECO:0000313" key="2">
    <source>
        <dbReference type="EMBL" id="EOH79044.1"/>
    </source>
</evidence>
<keyword evidence="5" id="KW-1185">Reference proteome</keyword>
<proteinExistence type="predicted"/>
<organism evidence="2 4">
    <name type="scientific">Enterococcus malodoratus ATCC 43197</name>
    <dbReference type="NCBI Taxonomy" id="1158601"/>
    <lineage>
        <taxon>Bacteria</taxon>
        <taxon>Bacillati</taxon>
        <taxon>Bacillota</taxon>
        <taxon>Bacilli</taxon>
        <taxon>Lactobacillales</taxon>
        <taxon>Enterococcaceae</taxon>
        <taxon>Enterococcus</taxon>
    </lineage>
</organism>
<dbReference type="Proteomes" id="UP000014148">
    <property type="component" value="Unassembled WGS sequence"/>
</dbReference>
<evidence type="ECO:0000313" key="4">
    <source>
        <dbReference type="Proteomes" id="UP000013783"/>
    </source>
</evidence>
<evidence type="ECO:0000313" key="3">
    <source>
        <dbReference type="EMBL" id="EOT64531.1"/>
    </source>
</evidence>
<evidence type="ECO:0000313" key="5">
    <source>
        <dbReference type="Proteomes" id="UP000014148"/>
    </source>
</evidence>
<comment type="caution">
    <text evidence="2">The sequence shown here is derived from an EMBL/GenBank/DDBJ whole genome shotgun (WGS) entry which is preliminary data.</text>
</comment>
<dbReference type="InterPro" id="IPR011055">
    <property type="entry name" value="Dup_hybrid_motif"/>
</dbReference>
<dbReference type="GO" id="GO:0004222">
    <property type="term" value="F:metalloendopeptidase activity"/>
    <property type="evidence" value="ECO:0007669"/>
    <property type="project" value="TreeGrafter"/>
</dbReference>
<dbReference type="STRING" id="71451.RV07_GL002618"/>
<dbReference type="RefSeq" id="WP_010740534.1">
    <property type="nucleotide sequence ID" value="NZ_KB946250.1"/>
</dbReference>
<accession>R2RSY2</accession>
<dbReference type="EMBL" id="ASWA01000004">
    <property type="protein sequence ID" value="EOT64531.1"/>
    <property type="molecule type" value="Genomic_DNA"/>
</dbReference>
<dbReference type="Proteomes" id="UP000013783">
    <property type="component" value="Unassembled WGS sequence"/>
</dbReference>
<gene>
    <name evidence="3" type="ORF">I585_03731</name>
    <name evidence="2" type="ORF">UAI_01690</name>
</gene>
<dbReference type="eggNOG" id="COG0739">
    <property type="taxonomic scope" value="Bacteria"/>
</dbReference>
<dbReference type="EMBL" id="AJAK01000011">
    <property type="protein sequence ID" value="EOH79044.1"/>
    <property type="molecule type" value="Genomic_DNA"/>
</dbReference>
<sequence length="266" mass="29632">MKRVLILVGGLLLLLIVISTNVHENKPQQKEGSVMEKAATTIAFPLRGEWYTETSPADRVPSHGTDRFGLRYAFDFIQKDQNEASHTERSVDYLFGGIPLEKYYCFGQPVYAPFAGEVVTVKNNTSDGEKASWVHDQTSAIRHSLFFDQERDGFEAIAGNYVVIKQASGLYAAFAHLQKDSLAVNEGEHISQGTYLGNVGHSGNSTEPHLHFQLMDSAIIESANGLPFVFSAYEKYNGQTWEIVSNQIPAVGERIRSLKENQTETR</sequence>
<reference evidence="2 4" key="1">
    <citation type="submission" date="2013-02" db="EMBL/GenBank/DDBJ databases">
        <title>The Genome Sequence of Enterococcus malodoratus ATCC_43197.</title>
        <authorList>
            <consortium name="The Broad Institute Genome Sequencing Platform"/>
            <consortium name="The Broad Institute Genome Sequencing Center for Infectious Disease"/>
            <person name="Earl A.M."/>
            <person name="Gilmore M.S."/>
            <person name="Lebreton F."/>
            <person name="Walker B."/>
            <person name="Young S.K."/>
            <person name="Zeng Q."/>
            <person name="Gargeya S."/>
            <person name="Fitzgerald M."/>
            <person name="Haas B."/>
            <person name="Abouelleil A."/>
            <person name="Alvarado L."/>
            <person name="Arachchi H.M."/>
            <person name="Berlin A.M."/>
            <person name="Chapman S.B."/>
            <person name="Dewar J."/>
            <person name="Goldberg J."/>
            <person name="Griggs A."/>
            <person name="Gujja S."/>
            <person name="Hansen M."/>
            <person name="Howarth C."/>
            <person name="Imamovic A."/>
            <person name="Larimer J."/>
            <person name="McCowan C."/>
            <person name="Murphy C."/>
            <person name="Neiman D."/>
            <person name="Pearson M."/>
            <person name="Priest M."/>
            <person name="Roberts A."/>
            <person name="Saif S."/>
            <person name="Shea T."/>
            <person name="Sisk P."/>
            <person name="Sykes S."/>
            <person name="Wortman J."/>
            <person name="Nusbaum C."/>
            <person name="Birren B."/>
        </authorList>
    </citation>
    <scope>NUCLEOTIDE SEQUENCE [LARGE SCALE GENOMIC DNA]</scope>
    <source>
        <strain evidence="2 4">ATCC 43197</strain>
    </source>
</reference>
<dbReference type="SUPFAM" id="SSF51261">
    <property type="entry name" value="Duplicated hybrid motif"/>
    <property type="match status" value="1"/>
</dbReference>
<dbReference type="InterPro" id="IPR016047">
    <property type="entry name" value="M23ase_b-sheet_dom"/>
</dbReference>
<evidence type="ECO:0000259" key="1">
    <source>
        <dbReference type="Pfam" id="PF01551"/>
    </source>
</evidence>
<feature type="domain" description="M23ase beta-sheet core" evidence="1">
    <location>
        <begin position="107"/>
        <end position="216"/>
    </location>
</feature>
<protein>
    <recommendedName>
        <fullName evidence="1">M23ase beta-sheet core domain-containing protein</fullName>
    </recommendedName>
</protein>
<dbReference type="PANTHER" id="PTHR21666">
    <property type="entry name" value="PEPTIDASE-RELATED"/>
    <property type="match status" value="1"/>
</dbReference>
<dbReference type="PANTHER" id="PTHR21666:SF270">
    <property type="entry name" value="MUREIN HYDROLASE ACTIVATOR ENVC"/>
    <property type="match status" value="1"/>
</dbReference>
<dbReference type="PATRIC" id="fig|1158601.3.peg.1656"/>